<feature type="active site" evidence="1">
    <location>
        <position position="37"/>
    </location>
</feature>
<comment type="caution">
    <text evidence="4">The sequence shown here is derived from an EMBL/GenBank/DDBJ whole genome shotgun (WGS) entry which is preliminary data.</text>
</comment>
<dbReference type="PROSITE" id="PS51160">
    <property type="entry name" value="ACYLPHOSPHATASE_3"/>
    <property type="match status" value="1"/>
</dbReference>
<comment type="catalytic activity">
    <reaction evidence="1">
        <text>an acyl phosphate + H2O = a carboxylate + phosphate + H(+)</text>
        <dbReference type="Rhea" id="RHEA:14965"/>
        <dbReference type="ChEBI" id="CHEBI:15377"/>
        <dbReference type="ChEBI" id="CHEBI:15378"/>
        <dbReference type="ChEBI" id="CHEBI:29067"/>
        <dbReference type="ChEBI" id="CHEBI:43474"/>
        <dbReference type="ChEBI" id="CHEBI:59918"/>
        <dbReference type="EC" id="3.6.1.7"/>
    </reaction>
</comment>
<dbReference type="GO" id="GO:0003998">
    <property type="term" value="F:acylphosphatase activity"/>
    <property type="evidence" value="ECO:0007669"/>
    <property type="project" value="UniProtKB-EC"/>
</dbReference>
<dbReference type="PANTHER" id="PTHR47268:SF4">
    <property type="entry name" value="ACYLPHOSPHATASE"/>
    <property type="match status" value="1"/>
</dbReference>
<dbReference type="OrthoDB" id="6643at2157"/>
<dbReference type="PANTHER" id="PTHR47268">
    <property type="entry name" value="ACYLPHOSPHATASE"/>
    <property type="match status" value="1"/>
</dbReference>
<protein>
    <recommendedName>
        <fullName evidence="1">acylphosphatase</fullName>
        <ecNumber evidence="1">3.6.1.7</ecNumber>
    </recommendedName>
</protein>
<dbReference type="Proteomes" id="UP000199259">
    <property type="component" value="Unassembled WGS sequence"/>
</dbReference>
<dbReference type="Gene3D" id="3.30.70.100">
    <property type="match status" value="1"/>
</dbReference>
<dbReference type="RefSeq" id="WP_091707735.1">
    <property type="nucleotide sequence ID" value="NZ_FNCA01000001.1"/>
</dbReference>
<dbReference type="Pfam" id="PF00708">
    <property type="entry name" value="Acylphosphatase"/>
    <property type="match status" value="1"/>
</dbReference>
<gene>
    <name evidence="4" type="ORF">SAMN04488589_0087</name>
</gene>
<feature type="domain" description="Acylphosphatase-like" evidence="3">
    <location>
        <begin position="4"/>
        <end position="91"/>
    </location>
</feature>
<evidence type="ECO:0000313" key="4">
    <source>
        <dbReference type="EMBL" id="SDF24059.1"/>
    </source>
</evidence>
<name>A0A7Z7FD60_9EURY</name>
<evidence type="ECO:0000313" key="5">
    <source>
        <dbReference type="Proteomes" id="UP000199259"/>
    </source>
</evidence>
<dbReference type="InterPro" id="IPR020456">
    <property type="entry name" value="Acylphosphatase"/>
</dbReference>
<dbReference type="InterPro" id="IPR001792">
    <property type="entry name" value="Acylphosphatase-like_dom"/>
</dbReference>
<keyword evidence="1" id="KW-0378">Hydrolase</keyword>
<dbReference type="AlphaFoldDB" id="A0A7Z7FD60"/>
<accession>A0A7Z7FD60</accession>
<dbReference type="EC" id="3.6.1.7" evidence="1"/>
<feature type="active site" evidence="1">
    <location>
        <position position="19"/>
    </location>
</feature>
<evidence type="ECO:0000259" key="3">
    <source>
        <dbReference type="PROSITE" id="PS51160"/>
    </source>
</evidence>
<proteinExistence type="inferred from homology"/>
<dbReference type="EMBL" id="FNCA01000001">
    <property type="protein sequence ID" value="SDF24059.1"/>
    <property type="molecule type" value="Genomic_DNA"/>
</dbReference>
<comment type="similarity">
    <text evidence="2">Belongs to the acylphosphatase family.</text>
</comment>
<organism evidence="4 5">
    <name type="scientific">Methanolobus vulcani</name>
    <dbReference type="NCBI Taxonomy" id="38026"/>
    <lineage>
        <taxon>Archaea</taxon>
        <taxon>Methanobacteriati</taxon>
        <taxon>Methanobacteriota</taxon>
        <taxon>Stenosarchaea group</taxon>
        <taxon>Methanomicrobia</taxon>
        <taxon>Methanosarcinales</taxon>
        <taxon>Methanosarcinaceae</taxon>
        <taxon>Methanolobus</taxon>
    </lineage>
</organism>
<dbReference type="SUPFAM" id="SSF54975">
    <property type="entry name" value="Acylphosphatase/BLUF domain-like"/>
    <property type="match status" value="1"/>
</dbReference>
<evidence type="ECO:0000256" key="2">
    <source>
        <dbReference type="RuleBase" id="RU004168"/>
    </source>
</evidence>
<dbReference type="InterPro" id="IPR036046">
    <property type="entry name" value="Acylphosphatase-like_dom_sf"/>
</dbReference>
<sequence length="118" mass="13664">MKKRAEIIIHGRVQKAGFRDFIDEIAFDLDLTGRVMNLDDGTVQVICEGEGSNINILLEKVNVTQYPIKVMNIDVVFKEPTHEYSIFDIIREEDVKVAMYERIDALVLYLRKMCHSQC</sequence>
<keyword evidence="5" id="KW-1185">Reference proteome</keyword>
<evidence type="ECO:0000256" key="1">
    <source>
        <dbReference type="PROSITE-ProRule" id="PRU00520"/>
    </source>
</evidence>
<reference evidence="4 5" key="1">
    <citation type="submission" date="2016-10" db="EMBL/GenBank/DDBJ databases">
        <authorList>
            <person name="Varghese N."/>
            <person name="Submissions S."/>
        </authorList>
    </citation>
    <scope>NUCLEOTIDE SEQUENCE [LARGE SCALE GENOMIC DNA]</scope>
    <source>
        <strain evidence="4 5">PL 12/M</strain>
    </source>
</reference>